<dbReference type="Gene3D" id="3.90.640.10">
    <property type="entry name" value="Actin, Chain A, domain 4"/>
    <property type="match status" value="1"/>
</dbReference>
<feature type="region of interest" description="Disordered" evidence="2">
    <location>
        <begin position="308"/>
        <end position="333"/>
    </location>
</feature>
<dbReference type="EMBL" id="QJNS01000018">
    <property type="protein sequence ID" value="RYO93369.1"/>
    <property type="molecule type" value="Genomic_DNA"/>
</dbReference>
<evidence type="ECO:0000313" key="4">
    <source>
        <dbReference type="Proteomes" id="UP000294003"/>
    </source>
</evidence>
<keyword evidence="4" id="KW-1185">Reference proteome</keyword>
<evidence type="ECO:0000256" key="1">
    <source>
        <dbReference type="RuleBase" id="RU000487"/>
    </source>
</evidence>
<comment type="caution">
    <text evidence="3">The sequence shown here is derived from an EMBL/GenBank/DDBJ whole genome shotgun (WGS) entry which is preliminary data.</text>
</comment>
<sequence length="627" mass="68182">MSTVSYSQCPPSSTDTMASSVAAPSLPHRAISTIRAGGIQGGTAVPHTPTRTSLPSVAAFGSPSSLRADDDLIIVELGSRKIRVGFAGDSAPKRIATFGPEQQRRVGDFRAWDPAYRSDWRARSAGFPWGFDYELWRLDIRGQDLGLMGDRLERELRDAYTRFLLLDSKPRRVSLVLPPTIPIPLLSTVLDTIFHRFQAPSISLLSSPVMAALAAGTRSALVVDLGWHETIVTGVYEFREVHSWRTVRAGKMLTEETYNFLVSAIEGPRSQVRSRGDVQRDIVSFAECEEVATRLLWCNRRSKSPAEEVTEGLPTLHEQDESQDESETTDPAEDTTSIAINLNSCEPPRTLQIPFSQLAEPCETVFFENRLAPSCFDDHELPVHLLIYRALLQLPMDVRAMCMSRIIFTGGCSNVIGLRGRIFDEVSLLAQERGWDPVVGRGVEQYRTNPKLNRNSKPPNRPAAGDGGPAPIVVQQQPHGPPPGSTPSDGGGGGGGEESGGAPPAATFNPADARPEEDQVERMIRRERGDDDHHHRPPPARGALRAVDSLGPWCGGSMAAQLKVPALAVVDRDLWLQHGVAGASRPGDIDVKAHHQQQQRHSVGAGGLIRGQGGQPGAWTLGIWGVV</sequence>
<reference evidence="3 4" key="1">
    <citation type="submission" date="2018-06" db="EMBL/GenBank/DDBJ databases">
        <title>Complete Genomes of Monosporascus.</title>
        <authorList>
            <person name="Robinson A.J."/>
            <person name="Natvig D.O."/>
        </authorList>
    </citation>
    <scope>NUCLEOTIDE SEQUENCE [LARGE SCALE GENOMIC DNA]</scope>
    <source>
        <strain evidence="3 4">CBS 609.92</strain>
    </source>
</reference>
<feature type="region of interest" description="Disordered" evidence="2">
    <location>
        <begin position="1"/>
        <end position="20"/>
    </location>
</feature>
<name>A0ABY0HLC5_9PEZI</name>
<dbReference type="SMART" id="SM00268">
    <property type="entry name" value="ACTIN"/>
    <property type="match status" value="1"/>
</dbReference>
<dbReference type="Gene3D" id="3.30.420.40">
    <property type="match status" value="2"/>
</dbReference>
<comment type="similarity">
    <text evidence="1">Belongs to the actin family.</text>
</comment>
<gene>
    <name evidence="3" type="ORF">DL762_001068</name>
</gene>
<feature type="region of interest" description="Disordered" evidence="2">
    <location>
        <begin position="446"/>
        <end position="519"/>
    </location>
</feature>
<evidence type="ECO:0000256" key="2">
    <source>
        <dbReference type="SAM" id="MobiDB-lite"/>
    </source>
</evidence>
<feature type="compositionally biased region" description="Polar residues" evidence="2">
    <location>
        <begin position="446"/>
        <end position="458"/>
    </location>
</feature>
<protein>
    <submittedName>
        <fullName evidence="3">Uncharacterized protein</fullName>
    </submittedName>
</protein>
<dbReference type="PANTHER" id="PTHR11937">
    <property type="entry name" value="ACTIN"/>
    <property type="match status" value="1"/>
</dbReference>
<feature type="compositionally biased region" description="Gly residues" evidence="2">
    <location>
        <begin position="489"/>
        <end position="499"/>
    </location>
</feature>
<accession>A0ABY0HLC5</accession>
<dbReference type="Pfam" id="PF00022">
    <property type="entry name" value="Actin"/>
    <property type="match status" value="1"/>
</dbReference>
<organism evidence="3 4">
    <name type="scientific">Monosporascus cannonballus</name>
    <dbReference type="NCBI Taxonomy" id="155416"/>
    <lineage>
        <taxon>Eukaryota</taxon>
        <taxon>Fungi</taxon>
        <taxon>Dikarya</taxon>
        <taxon>Ascomycota</taxon>
        <taxon>Pezizomycotina</taxon>
        <taxon>Sordariomycetes</taxon>
        <taxon>Xylariomycetidae</taxon>
        <taxon>Xylariales</taxon>
        <taxon>Xylariales incertae sedis</taxon>
        <taxon>Monosporascus</taxon>
    </lineage>
</organism>
<evidence type="ECO:0000313" key="3">
    <source>
        <dbReference type="EMBL" id="RYO93369.1"/>
    </source>
</evidence>
<feature type="compositionally biased region" description="Acidic residues" evidence="2">
    <location>
        <begin position="321"/>
        <end position="333"/>
    </location>
</feature>
<dbReference type="Proteomes" id="UP000294003">
    <property type="component" value="Unassembled WGS sequence"/>
</dbReference>
<dbReference type="InterPro" id="IPR004000">
    <property type="entry name" value="Actin"/>
</dbReference>
<dbReference type="SUPFAM" id="SSF53067">
    <property type="entry name" value="Actin-like ATPase domain"/>
    <property type="match status" value="2"/>
</dbReference>
<dbReference type="InterPro" id="IPR043129">
    <property type="entry name" value="ATPase_NBD"/>
</dbReference>
<feature type="compositionally biased region" description="Polar residues" evidence="2">
    <location>
        <begin position="1"/>
        <end position="19"/>
    </location>
</feature>
<proteinExistence type="inferred from homology"/>